<feature type="transmembrane region" description="Helical" evidence="1">
    <location>
        <begin position="128"/>
        <end position="147"/>
    </location>
</feature>
<keyword evidence="3" id="KW-1185">Reference proteome</keyword>
<evidence type="ECO:0008006" key="4">
    <source>
        <dbReference type="Google" id="ProtNLM"/>
    </source>
</evidence>
<organism evidence="2 3">
    <name type="scientific">Portunus trituberculatus</name>
    <name type="common">Swimming crab</name>
    <name type="synonym">Neptunus trituberculatus</name>
    <dbReference type="NCBI Taxonomy" id="210409"/>
    <lineage>
        <taxon>Eukaryota</taxon>
        <taxon>Metazoa</taxon>
        <taxon>Ecdysozoa</taxon>
        <taxon>Arthropoda</taxon>
        <taxon>Crustacea</taxon>
        <taxon>Multicrustacea</taxon>
        <taxon>Malacostraca</taxon>
        <taxon>Eumalacostraca</taxon>
        <taxon>Eucarida</taxon>
        <taxon>Decapoda</taxon>
        <taxon>Pleocyemata</taxon>
        <taxon>Brachyura</taxon>
        <taxon>Eubrachyura</taxon>
        <taxon>Portunoidea</taxon>
        <taxon>Portunidae</taxon>
        <taxon>Portuninae</taxon>
        <taxon>Portunus</taxon>
    </lineage>
</organism>
<name>A0A5B7DUY7_PORTR</name>
<accession>A0A5B7DUY7</accession>
<protein>
    <recommendedName>
        <fullName evidence="4">Transmembrane protein</fullName>
    </recommendedName>
</protein>
<feature type="transmembrane region" description="Helical" evidence="1">
    <location>
        <begin position="215"/>
        <end position="237"/>
    </location>
</feature>
<proteinExistence type="predicted"/>
<feature type="transmembrane region" description="Helical" evidence="1">
    <location>
        <begin position="44"/>
        <end position="64"/>
    </location>
</feature>
<reference evidence="2 3" key="1">
    <citation type="submission" date="2019-05" db="EMBL/GenBank/DDBJ databases">
        <title>Another draft genome of Portunus trituberculatus and its Hox gene families provides insights of decapod evolution.</title>
        <authorList>
            <person name="Jeong J.-H."/>
            <person name="Song I."/>
            <person name="Kim S."/>
            <person name="Choi T."/>
            <person name="Kim D."/>
            <person name="Ryu S."/>
            <person name="Kim W."/>
        </authorList>
    </citation>
    <scope>NUCLEOTIDE SEQUENCE [LARGE SCALE GENOMIC DNA]</scope>
    <source>
        <tissue evidence="2">Muscle</tissue>
    </source>
</reference>
<keyword evidence="1" id="KW-0472">Membrane</keyword>
<sequence>MDKMTSSAAAKASQDALNFILWSVLHSSYLSDDHFTPNIGWGNLLLWVVVSTGASVAGLLVGFMRGVSDTNLPFTSLSVSGREELLEPDLTESESGAFSIMWSKEIPSSNFSNPNIFHYLEEPLLDDLVVVVGVVVVGSGVVVVVGLTTSGLKMRGKGVVVLRCCDRDGLVLVSTILGTGEGRGGVAVVLAGANSSSMNSGVVGSVSSSPMGSGVVLGASVVVGVVGVVSAGAGVVLGGRDVVVGTVEVVVGVVVV</sequence>
<evidence type="ECO:0000313" key="2">
    <source>
        <dbReference type="EMBL" id="MPC24877.1"/>
    </source>
</evidence>
<keyword evidence="1" id="KW-0812">Transmembrane</keyword>
<dbReference type="AlphaFoldDB" id="A0A5B7DUY7"/>
<comment type="caution">
    <text evidence="2">The sequence shown here is derived from an EMBL/GenBank/DDBJ whole genome shotgun (WGS) entry which is preliminary data.</text>
</comment>
<dbReference type="Proteomes" id="UP000324222">
    <property type="component" value="Unassembled WGS sequence"/>
</dbReference>
<gene>
    <name evidence="2" type="ORF">E2C01_017971</name>
</gene>
<evidence type="ECO:0000256" key="1">
    <source>
        <dbReference type="SAM" id="Phobius"/>
    </source>
</evidence>
<keyword evidence="1" id="KW-1133">Transmembrane helix</keyword>
<evidence type="ECO:0000313" key="3">
    <source>
        <dbReference type="Proteomes" id="UP000324222"/>
    </source>
</evidence>
<dbReference type="EMBL" id="VSRR010001386">
    <property type="protein sequence ID" value="MPC24877.1"/>
    <property type="molecule type" value="Genomic_DNA"/>
</dbReference>